<evidence type="ECO:0000313" key="6">
    <source>
        <dbReference type="EMBL" id="CAG2053819.1"/>
    </source>
</evidence>
<dbReference type="InterPro" id="IPR011333">
    <property type="entry name" value="SKP1/BTB/POZ_sf"/>
</dbReference>
<feature type="region of interest" description="Disordered" evidence="4">
    <location>
        <begin position="125"/>
        <end position="145"/>
    </location>
</feature>
<dbReference type="InterPro" id="IPR011043">
    <property type="entry name" value="Gal_Oxase/kelch_b-propeller"/>
</dbReference>
<dbReference type="Proteomes" id="UP001153148">
    <property type="component" value="Unassembled WGS sequence"/>
</dbReference>
<dbReference type="PANTHER" id="PTHR24412">
    <property type="entry name" value="KELCH PROTEIN"/>
    <property type="match status" value="1"/>
</dbReference>
<proteinExistence type="predicted"/>
<dbReference type="SMART" id="SM00875">
    <property type="entry name" value="BACK"/>
    <property type="match status" value="1"/>
</dbReference>
<accession>A0ABN7NH96</accession>
<gene>
    <name evidence="6" type="ORF">TPAB3V08_LOCUS863</name>
</gene>
<dbReference type="PROSITE" id="PS50097">
    <property type="entry name" value="BTB"/>
    <property type="match status" value="1"/>
</dbReference>
<dbReference type="Pfam" id="PF07707">
    <property type="entry name" value="BACK"/>
    <property type="match status" value="1"/>
</dbReference>
<evidence type="ECO:0000256" key="1">
    <source>
        <dbReference type="ARBA" id="ARBA00022441"/>
    </source>
</evidence>
<dbReference type="Gene3D" id="1.25.40.420">
    <property type="match status" value="1"/>
</dbReference>
<dbReference type="InterPro" id="IPR000210">
    <property type="entry name" value="BTB/POZ_dom"/>
</dbReference>
<protein>
    <recommendedName>
        <fullName evidence="5">BTB domain-containing protein</fullName>
    </recommendedName>
</protein>
<keyword evidence="7" id="KW-1185">Reference proteome</keyword>
<evidence type="ECO:0000259" key="5">
    <source>
        <dbReference type="PROSITE" id="PS50097"/>
    </source>
</evidence>
<keyword evidence="3" id="KW-0009">Actin-binding</keyword>
<dbReference type="Pfam" id="PF00651">
    <property type="entry name" value="BTB"/>
    <property type="match status" value="1"/>
</dbReference>
<evidence type="ECO:0000256" key="3">
    <source>
        <dbReference type="ARBA" id="ARBA00023203"/>
    </source>
</evidence>
<keyword evidence="1" id="KW-0880">Kelch repeat</keyword>
<dbReference type="InterPro" id="IPR011705">
    <property type="entry name" value="BACK"/>
</dbReference>
<comment type="caution">
    <text evidence="6">The sequence shown here is derived from an EMBL/GenBank/DDBJ whole genome shotgun (WGS) entry which is preliminary data.</text>
</comment>
<dbReference type="InterPro" id="IPR006652">
    <property type="entry name" value="Kelch_1"/>
</dbReference>
<dbReference type="Gene3D" id="3.30.710.10">
    <property type="entry name" value="Potassium Channel Kv1.1, Chain A"/>
    <property type="match status" value="1"/>
</dbReference>
<dbReference type="InterPro" id="IPR015915">
    <property type="entry name" value="Kelch-typ_b-propeller"/>
</dbReference>
<dbReference type="SUPFAM" id="SSF50965">
    <property type="entry name" value="Galactose oxidase, central domain"/>
    <property type="match status" value="1"/>
</dbReference>
<dbReference type="Gene3D" id="2.120.10.80">
    <property type="entry name" value="Kelch-type beta propeller"/>
    <property type="match status" value="2"/>
</dbReference>
<name>A0ABN7NH96_TIMPD</name>
<feature type="region of interest" description="Disordered" evidence="4">
    <location>
        <begin position="1"/>
        <end position="41"/>
    </location>
</feature>
<feature type="compositionally biased region" description="Acidic residues" evidence="4">
    <location>
        <begin position="125"/>
        <end position="136"/>
    </location>
</feature>
<keyword evidence="2" id="KW-0677">Repeat</keyword>
<dbReference type="EMBL" id="CAJPIN010000702">
    <property type="protein sequence ID" value="CAG2053819.1"/>
    <property type="molecule type" value="Genomic_DNA"/>
</dbReference>
<dbReference type="SMART" id="SM00225">
    <property type="entry name" value="BTB"/>
    <property type="match status" value="1"/>
</dbReference>
<feature type="domain" description="BTB" evidence="5">
    <location>
        <begin position="216"/>
        <end position="283"/>
    </location>
</feature>
<reference evidence="6" key="1">
    <citation type="submission" date="2021-03" db="EMBL/GenBank/DDBJ databases">
        <authorList>
            <person name="Tran Van P."/>
        </authorList>
    </citation>
    <scope>NUCLEOTIDE SEQUENCE</scope>
</reference>
<evidence type="ECO:0000256" key="4">
    <source>
        <dbReference type="SAM" id="MobiDB-lite"/>
    </source>
</evidence>
<dbReference type="Pfam" id="PF01344">
    <property type="entry name" value="Kelch_1"/>
    <property type="match status" value="1"/>
</dbReference>
<dbReference type="PANTHER" id="PTHR24412:SF35">
    <property type="entry name" value="ACTIN-BINDING PROTEIN IPP"/>
    <property type="match status" value="1"/>
</dbReference>
<evidence type="ECO:0000256" key="2">
    <source>
        <dbReference type="ARBA" id="ARBA00022737"/>
    </source>
</evidence>
<dbReference type="SUPFAM" id="SSF54695">
    <property type="entry name" value="POZ domain"/>
    <property type="match status" value="1"/>
</dbReference>
<organism evidence="6 7">
    <name type="scientific">Timema podura</name>
    <name type="common">Walking stick</name>
    <dbReference type="NCBI Taxonomy" id="61482"/>
    <lineage>
        <taxon>Eukaryota</taxon>
        <taxon>Metazoa</taxon>
        <taxon>Ecdysozoa</taxon>
        <taxon>Arthropoda</taxon>
        <taxon>Hexapoda</taxon>
        <taxon>Insecta</taxon>
        <taxon>Pterygota</taxon>
        <taxon>Neoptera</taxon>
        <taxon>Polyneoptera</taxon>
        <taxon>Phasmatodea</taxon>
        <taxon>Timematodea</taxon>
        <taxon>Timematoidea</taxon>
        <taxon>Timematidae</taxon>
        <taxon>Timema</taxon>
    </lineage>
</organism>
<dbReference type="Pfam" id="PF24681">
    <property type="entry name" value="Kelch_KLHDC2_KLHL20_DRC7"/>
    <property type="match status" value="1"/>
</dbReference>
<evidence type="ECO:0000313" key="7">
    <source>
        <dbReference type="Proteomes" id="UP001153148"/>
    </source>
</evidence>
<sequence>MAPFKNRMEKYRTKKKADPQKWAEHFEKDRERNKKKREEDRIHCQTDPNILRMRREKNRLSVKEWRQNKASKKNIATPDQLLGSYKCANTLCKVVNKVQSECEKASAKPVTSYVRRLRYGDVYSESDSETDVLPPDEDSRPESSTASLKIRDFFDDLMASVGMPPLKNIVTQSQTQITVSTQGSGDTNAEKLYSCHQYASKVIQNLNLLRQNTRFCDVAIVAGGNVMKVHRAVLSASSPYFQAMFTAGLLEDQKDTIELHTIAPHILNSIIEFIYSGEIHINQSIVQDLMVAADMLELKEVVVGCTDFLKQELHCSNAIGIYRFADGHNCEELASVAIDFIQSHFPQICNEEEFFELPKDLLTKFLSSEHLRVDTEFQVFQAAMRWIVHDVIQRRRYVFEVLSHVRLPLLSICLLERAINECGDGSLKVALRSVRKDLVTKKGSLVPLFVHPRLCAKKDIFVIGGSKRELVSAWTRSSECTFESVERFDTFRQEWCRASPMGIGRILPGVATLNGRIFVVGGEQESQILANGECFDPREDTWTKVASMVVPRCEFGLCALHGNLYAVGGWVGEDIGGSIEKYDPNIDEWRLEGNLPEPRFSMGVVSYEGLIYIVGGCTHTRRQMQDLHSFNPITGEWSSLTGMMVPRSQMGVAVLDGYLYVVGGTSRHHEVLQCVERYSFEENKWSKVPSMKVARASPAVAAADGLLYVIGGDQTHEINFYRAQITITSVECYDPLANEWHECPPLPESRSEAGAVVV</sequence>
<dbReference type="SMART" id="SM00612">
    <property type="entry name" value="Kelch"/>
    <property type="match status" value="6"/>
</dbReference>